<dbReference type="STRING" id="589385.SAMN05421504_105572"/>
<accession>A0A1H3JXU9</accession>
<keyword evidence="1" id="KW-0808">Transferase</keyword>
<reference evidence="1 2" key="1">
    <citation type="submission" date="2016-10" db="EMBL/GenBank/DDBJ databases">
        <authorList>
            <person name="de Groot N.N."/>
        </authorList>
    </citation>
    <scope>NUCLEOTIDE SEQUENCE [LARGE SCALE GENOMIC DNA]</scope>
    <source>
        <strain evidence="1 2">CPCC 202699</strain>
    </source>
</reference>
<evidence type="ECO:0000313" key="1">
    <source>
        <dbReference type="EMBL" id="SDY44449.1"/>
    </source>
</evidence>
<protein>
    <submittedName>
        <fullName evidence="1">Serine/threonine-protein kinase RsbW</fullName>
    </submittedName>
</protein>
<dbReference type="Proteomes" id="UP000199515">
    <property type="component" value="Unassembled WGS sequence"/>
</dbReference>
<name>A0A1H3JXU9_9PSEU</name>
<sequence>MTGYSHRMEARHEKTPDGIDELLDEVVELRVPAHAGQLSLVRMLAQGMAARADFHLDAISDAKMAVDEACAELIEQADLGAFLRCRFRPVPGGLHVTVSTTTLHTEAPSTSSFGWHVLTTLTESAWTAIEPGDGASSAVIIEFVVRAGTDAV</sequence>
<evidence type="ECO:0000313" key="2">
    <source>
        <dbReference type="Proteomes" id="UP000199515"/>
    </source>
</evidence>
<dbReference type="GO" id="GO:0016301">
    <property type="term" value="F:kinase activity"/>
    <property type="evidence" value="ECO:0007669"/>
    <property type="project" value="UniProtKB-KW"/>
</dbReference>
<keyword evidence="1" id="KW-0418">Kinase</keyword>
<gene>
    <name evidence="1" type="ORF">SAMN05421504_105572</name>
</gene>
<dbReference type="InterPro" id="IPR036890">
    <property type="entry name" value="HATPase_C_sf"/>
</dbReference>
<proteinExistence type="predicted"/>
<dbReference type="Gene3D" id="3.30.565.10">
    <property type="entry name" value="Histidine kinase-like ATPase, C-terminal domain"/>
    <property type="match status" value="1"/>
</dbReference>
<keyword evidence="2" id="KW-1185">Reference proteome</keyword>
<dbReference type="AlphaFoldDB" id="A0A1H3JXU9"/>
<organism evidence="1 2">
    <name type="scientific">Amycolatopsis xylanica</name>
    <dbReference type="NCBI Taxonomy" id="589385"/>
    <lineage>
        <taxon>Bacteria</taxon>
        <taxon>Bacillati</taxon>
        <taxon>Actinomycetota</taxon>
        <taxon>Actinomycetes</taxon>
        <taxon>Pseudonocardiales</taxon>
        <taxon>Pseudonocardiaceae</taxon>
        <taxon>Amycolatopsis</taxon>
    </lineage>
</organism>
<dbReference type="EMBL" id="FNON01000005">
    <property type="protein sequence ID" value="SDY44449.1"/>
    <property type="molecule type" value="Genomic_DNA"/>
</dbReference>